<gene>
    <name evidence="1" type="ORF">HOP12_07935</name>
</gene>
<evidence type="ECO:0000313" key="2">
    <source>
        <dbReference type="Proteomes" id="UP000580839"/>
    </source>
</evidence>
<feature type="non-terminal residue" evidence="1">
    <location>
        <position position="1"/>
    </location>
</feature>
<protein>
    <submittedName>
        <fullName evidence="1">Uncharacterized protein</fullName>
    </submittedName>
</protein>
<dbReference type="EMBL" id="JABFRW010000091">
    <property type="protein sequence ID" value="NOT34084.1"/>
    <property type="molecule type" value="Genomic_DNA"/>
</dbReference>
<dbReference type="Proteomes" id="UP000580839">
    <property type="component" value="Unassembled WGS sequence"/>
</dbReference>
<accession>A0A849SN99</accession>
<sequence>HGPGTGPAAGPWTVTRAKTQGVTPGFFIQDAKGDRFIIKFDPPAYQEMATSADAIACVLYWACGYNVPDNTVAFFRPEDLRIGEGANYVDERGHKRPMSQEFLDGLLAKLPRRSDGTIRAAASRLLAGKTLGPFEYRGRRKDDPEDLIPHELRRELRGLWTIAAWTNHADVRGPNSLDVWLTEGGRTFVRHHLIDFGSCLGSGALAARSYVTGSQYYVDFGVIAGSVATLGLKRFAWEPVVDPGYPSIGFIEADTFDPVGWRPDYPNPAFDERTARDARWGARILSGISDAHIRAAVARGQLTDPRAAEYLAQTLIRRRDKLVARWLDEPEAAAAP</sequence>
<name>A0A849SN99_UNCEI</name>
<dbReference type="AlphaFoldDB" id="A0A849SN99"/>
<proteinExistence type="predicted"/>
<organism evidence="1 2">
    <name type="scientific">Eiseniibacteriota bacterium</name>
    <dbReference type="NCBI Taxonomy" id="2212470"/>
    <lineage>
        <taxon>Bacteria</taxon>
        <taxon>Candidatus Eiseniibacteriota</taxon>
    </lineage>
</organism>
<reference evidence="1 2" key="1">
    <citation type="submission" date="2020-04" db="EMBL/GenBank/DDBJ databases">
        <title>Metagenomic profiling of ammonia- and methane-oxidizing microorganisms in a Dutch drinking water treatment plant.</title>
        <authorList>
            <person name="Poghosyan L."/>
            <person name="Leucker S."/>
        </authorList>
    </citation>
    <scope>NUCLEOTIDE SEQUENCE [LARGE SCALE GENOMIC DNA]</scope>
    <source>
        <strain evidence="1">S-RSF-IL-03</strain>
    </source>
</reference>
<comment type="caution">
    <text evidence="1">The sequence shown here is derived from an EMBL/GenBank/DDBJ whole genome shotgun (WGS) entry which is preliminary data.</text>
</comment>
<evidence type="ECO:0000313" key="1">
    <source>
        <dbReference type="EMBL" id="NOT34084.1"/>
    </source>
</evidence>